<organism evidence="3 4">
    <name type="scientific">Streptomyces montanisoli</name>
    <dbReference type="NCBI Taxonomy" id="2798581"/>
    <lineage>
        <taxon>Bacteria</taxon>
        <taxon>Bacillati</taxon>
        <taxon>Actinomycetota</taxon>
        <taxon>Actinomycetes</taxon>
        <taxon>Kitasatosporales</taxon>
        <taxon>Streptomycetaceae</taxon>
        <taxon>Streptomyces</taxon>
    </lineage>
</organism>
<dbReference type="AlphaFoldDB" id="A0A940MK32"/>
<dbReference type="InterPro" id="IPR001932">
    <property type="entry name" value="PPM-type_phosphatase-like_dom"/>
</dbReference>
<gene>
    <name evidence="3" type="ORF">JFN87_29885</name>
</gene>
<dbReference type="InterPro" id="IPR052016">
    <property type="entry name" value="Bact_Sigma-Reg"/>
</dbReference>
<dbReference type="GO" id="GO:0016791">
    <property type="term" value="F:phosphatase activity"/>
    <property type="evidence" value="ECO:0007669"/>
    <property type="project" value="TreeGrafter"/>
</dbReference>
<evidence type="ECO:0000313" key="4">
    <source>
        <dbReference type="Proteomes" id="UP000670475"/>
    </source>
</evidence>
<dbReference type="PANTHER" id="PTHR43156:SF2">
    <property type="entry name" value="STAGE II SPORULATION PROTEIN E"/>
    <property type="match status" value="1"/>
</dbReference>
<dbReference type="SMART" id="SM00331">
    <property type="entry name" value="PP2C_SIG"/>
    <property type="match status" value="1"/>
</dbReference>
<evidence type="ECO:0000313" key="3">
    <source>
        <dbReference type="EMBL" id="MBP0461636.1"/>
    </source>
</evidence>
<proteinExistence type="predicted"/>
<dbReference type="Proteomes" id="UP000670475">
    <property type="component" value="Unassembled WGS sequence"/>
</dbReference>
<dbReference type="PANTHER" id="PTHR43156">
    <property type="entry name" value="STAGE II SPORULATION PROTEIN E-RELATED"/>
    <property type="match status" value="1"/>
</dbReference>
<protein>
    <submittedName>
        <fullName evidence="3">Serine/threonine-protein phosphatase</fullName>
    </submittedName>
</protein>
<dbReference type="RefSeq" id="WP_209345123.1">
    <property type="nucleotide sequence ID" value="NZ_JAGIQL010000212.1"/>
</dbReference>
<name>A0A940MK32_9ACTN</name>
<comment type="caution">
    <text evidence="3">The sequence shown here is derived from an EMBL/GenBank/DDBJ whole genome shotgun (WGS) entry which is preliminary data.</text>
</comment>
<keyword evidence="4" id="KW-1185">Reference proteome</keyword>
<dbReference type="EMBL" id="JAGIQL010000212">
    <property type="protein sequence ID" value="MBP0461636.1"/>
    <property type="molecule type" value="Genomic_DNA"/>
</dbReference>
<dbReference type="InterPro" id="IPR036457">
    <property type="entry name" value="PPM-type-like_dom_sf"/>
</dbReference>
<dbReference type="SUPFAM" id="SSF81606">
    <property type="entry name" value="PP2C-like"/>
    <property type="match status" value="1"/>
</dbReference>
<evidence type="ECO:0000256" key="1">
    <source>
        <dbReference type="ARBA" id="ARBA00022801"/>
    </source>
</evidence>
<evidence type="ECO:0000259" key="2">
    <source>
        <dbReference type="SMART" id="SM00331"/>
    </source>
</evidence>
<sequence>MVADGPRGGIDEQMLEELLAEAHAASPMDLPVLVSRLAPLVGAERIDLYLVDLQQRLLVPLVDGLPPLDIDSTMAGRAYRTLGLRMEETGHERLAAWLPLVDGAERLGVLGVTAVRVDTALMRRCRILASLLSMVVVSKREYSDAFARHTRLEIMRLPAELLRAFLPPRTIANRRATSTAVLEPAYQLGGDAFDHSLTESTLHTVILDAMGHDLSSGLATAVAMAACRSARRADADLPEMVDTIDRALARWLPEQYCTGILARLDTDEGILRWCNCGHPPPLLIRDERVLEDALERPPEPPMGMPSELLASPRTLHEERLRPGDRVLLYTDGVTESRIVGDVEFGLERFTDTIIRATAAGTMPAEALRQLIHSLLARQQDVLRDDATLVLVEWKPGL</sequence>
<dbReference type="Gene3D" id="3.60.40.10">
    <property type="entry name" value="PPM-type phosphatase domain"/>
    <property type="match status" value="1"/>
</dbReference>
<dbReference type="Pfam" id="PF07228">
    <property type="entry name" value="SpoIIE"/>
    <property type="match status" value="1"/>
</dbReference>
<feature type="domain" description="PPM-type phosphatase" evidence="2">
    <location>
        <begin position="173"/>
        <end position="393"/>
    </location>
</feature>
<accession>A0A940MK32</accession>
<keyword evidence="1" id="KW-0378">Hydrolase</keyword>
<reference evidence="3" key="1">
    <citation type="submission" date="2021-03" db="EMBL/GenBank/DDBJ databases">
        <title>Whole genome sequence of Streptomyces bomunensis MMS17-BM035.</title>
        <authorList>
            <person name="Lee J.H."/>
        </authorList>
    </citation>
    <scope>NUCLEOTIDE SEQUENCE</scope>
    <source>
        <strain evidence="3">MMS17-BM035</strain>
    </source>
</reference>